<dbReference type="InterPro" id="IPR017871">
    <property type="entry name" value="ABC_transporter-like_CS"/>
</dbReference>
<evidence type="ECO:0000256" key="1">
    <source>
        <dbReference type="ARBA" id="ARBA00004651"/>
    </source>
</evidence>
<keyword evidence="7 9" id="KW-1133">Transmembrane helix</keyword>
<reference evidence="12" key="1">
    <citation type="submission" date="2020-05" db="EMBL/GenBank/DDBJ databases">
        <authorList>
            <person name="Chiriac C."/>
            <person name="Salcher M."/>
            <person name="Ghai R."/>
            <person name="Kavagutti S V."/>
        </authorList>
    </citation>
    <scope>NUCLEOTIDE SEQUENCE</scope>
</reference>
<evidence type="ECO:0000259" key="11">
    <source>
        <dbReference type="PROSITE" id="PS50929"/>
    </source>
</evidence>
<evidence type="ECO:0000313" key="12">
    <source>
        <dbReference type="EMBL" id="CAB4911099.1"/>
    </source>
</evidence>
<dbReference type="GO" id="GO:0015421">
    <property type="term" value="F:ABC-type oligopeptide transporter activity"/>
    <property type="evidence" value="ECO:0007669"/>
    <property type="project" value="TreeGrafter"/>
</dbReference>
<feature type="transmembrane region" description="Helical" evidence="9">
    <location>
        <begin position="127"/>
        <end position="150"/>
    </location>
</feature>
<dbReference type="Pfam" id="PF00005">
    <property type="entry name" value="ABC_tran"/>
    <property type="match status" value="1"/>
</dbReference>
<dbReference type="PROSITE" id="PS50929">
    <property type="entry name" value="ABC_TM1F"/>
    <property type="match status" value="1"/>
</dbReference>
<sequence>MGTFRRLLGFLRPYRRLWAISFVLALLAVGVTVVSPALIGHGIDRIRDGDEGGLQQVAIAIALLGLGRLGLTVGRRLVAGRVSLGVEQDLRERLYGHLQVLDMGFFDRWQTGQLMSRATVDLSAVRFFLGYGLVFVVQSLLTVVLAAIAMTIQQPLLTLACLLPAPLIVWVGHAYGVRGRPAQQDAQQAVAEVTAAAEESISGIRVVKAFAAEERREAAFSSAVDHAFDKQLRAVRIDASFQPVVQFLPQISLAIVLLVGGRMVVSDTITVGQFTAFFVYVLMLVQPLRSLGVMLGLGQRATASGARLFQVLDREPAIVAPPADRLRTLPADAPGRALGAIEFDDVTLRYPEQDTPALQDVSVRIAAGERVAIVGQTGSGKTALVQLLPRLYDPVAGRVLIDGVDVRDLDPTALRHEIAIIDDDPFLFTASVAENIAYAAPGASREEIEQAARRARADGFVRELPDGYDTVVGERGLTLSGGQRQRLAIARALLAGPERAAADGATSTRGPRILVLDDATSNVDASTEQEITTGLREVMRGRTTLVIAHRLSTVLLADRVVVLHHGRVADVGTHAELVERSELYREIVTYGMADQVFLTREERPTEVQEA</sequence>
<dbReference type="InterPro" id="IPR027417">
    <property type="entry name" value="P-loop_NTPase"/>
</dbReference>
<evidence type="ECO:0000256" key="9">
    <source>
        <dbReference type="SAM" id="Phobius"/>
    </source>
</evidence>
<keyword evidence="2" id="KW-0813">Transport</keyword>
<dbReference type="AlphaFoldDB" id="A0A6J7H5V5"/>
<feature type="transmembrane region" description="Helical" evidence="9">
    <location>
        <begin position="156"/>
        <end position="177"/>
    </location>
</feature>
<name>A0A6J7H5V5_9ZZZZ</name>
<evidence type="ECO:0000256" key="3">
    <source>
        <dbReference type="ARBA" id="ARBA00022475"/>
    </source>
</evidence>
<evidence type="ECO:0000256" key="8">
    <source>
        <dbReference type="ARBA" id="ARBA00023136"/>
    </source>
</evidence>
<dbReference type="Gene3D" id="1.20.1560.10">
    <property type="entry name" value="ABC transporter type 1, transmembrane domain"/>
    <property type="match status" value="1"/>
</dbReference>
<keyword evidence="4 9" id="KW-0812">Transmembrane</keyword>
<dbReference type="SUPFAM" id="SSF90123">
    <property type="entry name" value="ABC transporter transmembrane region"/>
    <property type="match status" value="1"/>
</dbReference>
<evidence type="ECO:0000259" key="10">
    <source>
        <dbReference type="PROSITE" id="PS50893"/>
    </source>
</evidence>
<dbReference type="InterPro" id="IPR039421">
    <property type="entry name" value="Type_1_exporter"/>
</dbReference>
<keyword evidence="6" id="KW-0067">ATP-binding</keyword>
<dbReference type="Gene3D" id="3.40.50.300">
    <property type="entry name" value="P-loop containing nucleotide triphosphate hydrolases"/>
    <property type="match status" value="1"/>
</dbReference>
<feature type="domain" description="ABC transmembrane type-1" evidence="11">
    <location>
        <begin position="19"/>
        <end position="300"/>
    </location>
</feature>
<evidence type="ECO:0000256" key="7">
    <source>
        <dbReference type="ARBA" id="ARBA00022989"/>
    </source>
</evidence>
<dbReference type="InterPro" id="IPR036640">
    <property type="entry name" value="ABC1_TM_sf"/>
</dbReference>
<evidence type="ECO:0000256" key="5">
    <source>
        <dbReference type="ARBA" id="ARBA00022741"/>
    </source>
</evidence>
<dbReference type="InterPro" id="IPR011527">
    <property type="entry name" value="ABC1_TM_dom"/>
</dbReference>
<dbReference type="PROSITE" id="PS00211">
    <property type="entry name" value="ABC_TRANSPORTER_1"/>
    <property type="match status" value="1"/>
</dbReference>
<feature type="domain" description="ABC transporter" evidence="10">
    <location>
        <begin position="341"/>
        <end position="590"/>
    </location>
</feature>
<keyword evidence="8 9" id="KW-0472">Membrane</keyword>
<dbReference type="PANTHER" id="PTHR43394">
    <property type="entry name" value="ATP-DEPENDENT PERMEASE MDL1, MITOCHONDRIAL"/>
    <property type="match status" value="1"/>
</dbReference>
<evidence type="ECO:0000256" key="2">
    <source>
        <dbReference type="ARBA" id="ARBA00022448"/>
    </source>
</evidence>
<gene>
    <name evidence="12" type="ORF">UFOPK3564_01246</name>
</gene>
<organism evidence="12">
    <name type="scientific">freshwater metagenome</name>
    <dbReference type="NCBI Taxonomy" id="449393"/>
    <lineage>
        <taxon>unclassified sequences</taxon>
        <taxon>metagenomes</taxon>
        <taxon>ecological metagenomes</taxon>
    </lineage>
</organism>
<dbReference type="PANTHER" id="PTHR43394:SF1">
    <property type="entry name" value="ATP-BINDING CASSETTE SUB-FAMILY B MEMBER 10, MITOCHONDRIAL"/>
    <property type="match status" value="1"/>
</dbReference>
<evidence type="ECO:0000256" key="6">
    <source>
        <dbReference type="ARBA" id="ARBA00022840"/>
    </source>
</evidence>
<comment type="subcellular location">
    <subcellularLocation>
        <location evidence="1">Cell membrane</location>
        <topology evidence="1">Multi-pass membrane protein</topology>
    </subcellularLocation>
</comment>
<dbReference type="EMBL" id="CAFBMK010000057">
    <property type="protein sequence ID" value="CAB4911099.1"/>
    <property type="molecule type" value="Genomic_DNA"/>
</dbReference>
<dbReference type="GO" id="GO:0016887">
    <property type="term" value="F:ATP hydrolysis activity"/>
    <property type="evidence" value="ECO:0007669"/>
    <property type="project" value="InterPro"/>
</dbReference>
<dbReference type="InterPro" id="IPR003439">
    <property type="entry name" value="ABC_transporter-like_ATP-bd"/>
</dbReference>
<dbReference type="PROSITE" id="PS50893">
    <property type="entry name" value="ABC_TRANSPORTER_2"/>
    <property type="match status" value="1"/>
</dbReference>
<dbReference type="FunFam" id="3.40.50.300:FF:000221">
    <property type="entry name" value="Multidrug ABC transporter ATP-binding protein"/>
    <property type="match status" value="1"/>
</dbReference>
<dbReference type="SMART" id="SM00382">
    <property type="entry name" value="AAA"/>
    <property type="match status" value="1"/>
</dbReference>
<keyword evidence="5" id="KW-0547">Nucleotide-binding</keyword>
<dbReference type="GO" id="GO:0005886">
    <property type="term" value="C:plasma membrane"/>
    <property type="evidence" value="ECO:0007669"/>
    <property type="project" value="UniProtKB-SubCell"/>
</dbReference>
<protein>
    <submittedName>
        <fullName evidence="12">Unannotated protein</fullName>
    </submittedName>
</protein>
<keyword evidence="3" id="KW-1003">Cell membrane</keyword>
<dbReference type="GO" id="GO:0005524">
    <property type="term" value="F:ATP binding"/>
    <property type="evidence" value="ECO:0007669"/>
    <property type="project" value="UniProtKB-KW"/>
</dbReference>
<dbReference type="CDD" id="cd18543">
    <property type="entry name" value="ABC_6TM_Rv0194_D1_like"/>
    <property type="match status" value="1"/>
</dbReference>
<accession>A0A6J7H5V5</accession>
<proteinExistence type="predicted"/>
<dbReference type="Pfam" id="PF00664">
    <property type="entry name" value="ABC_membrane"/>
    <property type="match status" value="1"/>
</dbReference>
<dbReference type="SUPFAM" id="SSF52540">
    <property type="entry name" value="P-loop containing nucleoside triphosphate hydrolases"/>
    <property type="match status" value="1"/>
</dbReference>
<dbReference type="InterPro" id="IPR003593">
    <property type="entry name" value="AAA+_ATPase"/>
</dbReference>
<evidence type="ECO:0000256" key="4">
    <source>
        <dbReference type="ARBA" id="ARBA00022692"/>
    </source>
</evidence>
<feature type="transmembrane region" description="Helical" evidence="9">
    <location>
        <begin position="52"/>
        <end position="71"/>
    </location>
</feature>